<comment type="caution">
    <text evidence="1">The sequence shown here is derived from an EMBL/GenBank/DDBJ whole genome shotgun (WGS) entry which is preliminary data.</text>
</comment>
<dbReference type="SMR" id="A0A015N166"/>
<keyword evidence="2" id="KW-1185">Reference proteome</keyword>
<protein>
    <recommendedName>
        <fullName evidence="3">RPA-interacting protein N-terminal domain-containing protein</fullName>
    </recommendedName>
</protein>
<proteinExistence type="predicted"/>
<dbReference type="HOGENOM" id="CLU_1462078_0_0_1"/>
<evidence type="ECO:0008006" key="3">
    <source>
        <dbReference type="Google" id="ProtNLM"/>
    </source>
</evidence>
<reference evidence="1 2" key="1">
    <citation type="submission" date="2014-02" db="EMBL/GenBank/DDBJ databases">
        <title>Single nucleus genome sequencing reveals high similarity among nuclei of an endomycorrhizal fungus.</title>
        <authorList>
            <person name="Lin K."/>
            <person name="Geurts R."/>
            <person name="Zhang Z."/>
            <person name="Limpens E."/>
            <person name="Saunders D.G."/>
            <person name="Mu D."/>
            <person name="Pang E."/>
            <person name="Cao H."/>
            <person name="Cha H."/>
            <person name="Lin T."/>
            <person name="Zhou Q."/>
            <person name="Shang Y."/>
            <person name="Li Y."/>
            <person name="Ivanov S."/>
            <person name="Sharma T."/>
            <person name="Velzen R.V."/>
            <person name="Ruijter N.D."/>
            <person name="Aanen D.K."/>
            <person name="Win J."/>
            <person name="Kamoun S."/>
            <person name="Bisseling T."/>
            <person name="Huang S."/>
        </authorList>
    </citation>
    <scope>NUCLEOTIDE SEQUENCE [LARGE SCALE GENOMIC DNA]</scope>
    <source>
        <strain evidence="1">DAOM 197198w</strain>
        <strain evidence="2">DAOM197198w</strain>
    </source>
</reference>
<dbReference type="EMBL" id="JEMT01015005">
    <property type="protein sequence ID" value="EXX72828.1"/>
    <property type="molecule type" value="Genomic_DNA"/>
</dbReference>
<dbReference type="OrthoDB" id="2317514at2759"/>
<gene>
    <name evidence="1" type="ORF">RirG_065640</name>
</gene>
<dbReference type="EMBL" id="JEMT01015005">
    <property type="protein sequence ID" value="EXX72829.1"/>
    <property type="molecule type" value="Genomic_DNA"/>
</dbReference>
<accession>A0A015N166</accession>
<organism evidence="1 2">
    <name type="scientific">Rhizophagus irregularis (strain DAOM 197198w)</name>
    <name type="common">Glomus intraradices</name>
    <dbReference type="NCBI Taxonomy" id="1432141"/>
    <lineage>
        <taxon>Eukaryota</taxon>
        <taxon>Fungi</taxon>
        <taxon>Fungi incertae sedis</taxon>
        <taxon>Mucoromycota</taxon>
        <taxon>Glomeromycotina</taxon>
        <taxon>Glomeromycetes</taxon>
        <taxon>Glomerales</taxon>
        <taxon>Glomeraceae</taxon>
        <taxon>Rhizophagus</taxon>
    </lineage>
</organism>
<dbReference type="Proteomes" id="UP000022910">
    <property type="component" value="Unassembled WGS sequence"/>
</dbReference>
<evidence type="ECO:0000313" key="2">
    <source>
        <dbReference type="Proteomes" id="UP000022910"/>
    </source>
</evidence>
<sequence>MEDRRKHRTFIKNKFQNLWRDNFKRQCLEQFRRSRETQVNQRRFGKENVISEEELLFQIIKNEWRSFLLNEEKFTGDFDADLAAATEKELLQELKRESSMYNSRSLEEEAEYILQFEPEEIYQNDSVQEDSNKLIIENIQNCEYSHGLYNTLPCSNCYQYKLSLVDDRHCLFRCSGCNIYLTANF</sequence>
<evidence type="ECO:0000313" key="1">
    <source>
        <dbReference type="EMBL" id="EXX72828.1"/>
    </source>
</evidence>
<name>A0A015N166_RHIIW</name>
<dbReference type="AlphaFoldDB" id="A0A015N166"/>